<dbReference type="PROSITE" id="PS01011">
    <property type="entry name" value="FOLYLPOLYGLU_SYNT_1"/>
    <property type="match status" value="1"/>
</dbReference>
<keyword evidence="12" id="KW-0460">Magnesium</keyword>
<evidence type="ECO:0000256" key="6">
    <source>
        <dbReference type="ARBA" id="ARBA00022741"/>
    </source>
</evidence>
<dbReference type="Pfam" id="PF08245">
    <property type="entry name" value="Mur_ligase_M"/>
    <property type="match status" value="1"/>
</dbReference>
<keyword evidence="5 12" id="KW-0132">Cell division</keyword>
<feature type="binding site" evidence="12">
    <location>
        <position position="454"/>
    </location>
    <ligand>
        <name>meso-2,6-diaminopimelate</name>
        <dbReference type="ChEBI" id="CHEBI:57791"/>
    </ligand>
</feature>
<dbReference type="InterPro" id="IPR018109">
    <property type="entry name" value="Folylpolyglutamate_synth_CS"/>
</dbReference>
<evidence type="ECO:0000256" key="3">
    <source>
        <dbReference type="ARBA" id="ARBA00022490"/>
    </source>
</evidence>
<evidence type="ECO:0000256" key="11">
    <source>
        <dbReference type="ARBA" id="ARBA00023316"/>
    </source>
</evidence>
<keyword evidence="10 12" id="KW-0131">Cell cycle</keyword>
<dbReference type="Pfam" id="PF01225">
    <property type="entry name" value="Mur_ligase"/>
    <property type="match status" value="1"/>
</dbReference>
<accession>A0A1Y4L3T0</accession>
<sequence>MKLRDLLKDIPFTYTAVDLDIDIREVRYDSRVVQPGDLFVAVRGFATDGHAYIGMALKKGAVAVVCEQAGKGIPAVIVPDARAALADIAGNRFDHPSRKLTMVGVTGTNGKTTTTTLVKHILEAEGHKVGLIGTNQNMIGDEVIPTERTTPESYELQALFARMAEAGCTHCVMEVSSHSLVLDRVRGVRFAVGAFTNLTQDHLDFHKTMEAYREAKAKLFTISDKGVINLDDPVADKMLADAACPCLTFSADKDAADLSAKNIELGASGVSFVAATRDAIARVSLGIPGHFSVENALAALGVCVALGVPLEHAARALGTAHGVKGRAEVVPTDTDYTVLIDYAHAPDGVSNILRTVRGFAKGRVIALFGCGGDRDRTKRPIMGHLAAELSDYCIVTSDNPRTEQPEAIIEDIVAGMKDAKVPVDVICDRRAAIYHALDIAQKDDVIVLMGKGHETYQEIDHVKHHMDEREIVADYFKEKNV</sequence>
<dbReference type="GO" id="GO:0005737">
    <property type="term" value="C:cytoplasm"/>
    <property type="evidence" value="ECO:0007669"/>
    <property type="project" value="UniProtKB-SubCell"/>
</dbReference>
<dbReference type="Gene3D" id="3.40.1190.10">
    <property type="entry name" value="Mur-like, catalytic domain"/>
    <property type="match status" value="1"/>
</dbReference>
<comment type="caution">
    <text evidence="17">The sequence shown here is derived from an EMBL/GenBank/DDBJ whole genome shotgun (WGS) entry which is preliminary data.</text>
</comment>
<dbReference type="GO" id="GO:0009252">
    <property type="term" value="P:peptidoglycan biosynthetic process"/>
    <property type="evidence" value="ECO:0007669"/>
    <property type="project" value="UniProtKB-UniRule"/>
</dbReference>
<evidence type="ECO:0000256" key="5">
    <source>
        <dbReference type="ARBA" id="ARBA00022618"/>
    </source>
</evidence>
<dbReference type="NCBIfam" id="TIGR01085">
    <property type="entry name" value="murE"/>
    <property type="match status" value="1"/>
</dbReference>
<dbReference type="NCBIfam" id="NF001126">
    <property type="entry name" value="PRK00139.1-4"/>
    <property type="match status" value="1"/>
</dbReference>
<evidence type="ECO:0000256" key="12">
    <source>
        <dbReference type="HAMAP-Rule" id="MF_00208"/>
    </source>
</evidence>
<evidence type="ECO:0000259" key="14">
    <source>
        <dbReference type="Pfam" id="PF01225"/>
    </source>
</evidence>
<keyword evidence="8 12" id="KW-0133">Cell shape</keyword>
<dbReference type="GO" id="GO:0004326">
    <property type="term" value="F:tetrahydrofolylpolyglutamate synthase activity"/>
    <property type="evidence" value="ECO:0007669"/>
    <property type="project" value="InterPro"/>
</dbReference>
<dbReference type="InterPro" id="IPR013221">
    <property type="entry name" value="Mur_ligase_cen"/>
</dbReference>
<comment type="cofactor">
    <cofactor evidence="12">
        <name>Mg(2+)</name>
        <dbReference type="ChEBI" id="CHEBI:18420"/>
    </cofactor>
</comment>
<reference evidence="18" key="1">
    <citation type="submission" date="2017-04" db="EMBL/GenBank/DDBJ databases">
        <title>Function of individual gut microbiota members based on whole genome sequencing of pure cultures obtained from chicken caecum.</title>
        <authorList>
            <person name="Medvecky M."/>
            <person name="Cejkova D."/>
            <person name="Polansky O."/>
            <person name="Karasova D."/>
            <person name="Kubasova T."/>
            <person name="Cizek A."/>
            <person name="Rychlik I."/>
        </authorList>
    </citation>
    <scope>NUCLEOTIDE SEQUENCE [LARGE SCALE GENOMIC DNA]</scope>
    <source>
        <strain evidence="18">An180</strain>
    </source>
</reference>
<gene>
    <name evidence="12" type="primary">murE</name>
    <name evidence="17" type="ORF">B5F17_12960</name>
</gene>
<dbReference type="GO" id="GO:0008360">
    <property type="term" value="P:regulation of cell shape"/>
    <property type="evidence" value="ECO:0007669"/>
    <property type="project" value="UniProtKB-KW"/>
</dbReference>
<dbReference type="GO" id="GO:0051301">
    <property type="term" value="P:cell division"/>
    <property type="evidence" value="ECO:0007669"/>
    <property type="project" value="UniProtKB-KW"/>
</dbReference>
<protein>
    <recommendedName>
        <fullName evidence="12">UDP-N-acetylmuramoyl-L-alanyl-D-glutamate--2,6-diaminopimelate ligase</fullName>
        <ecNumber evidence="12">6.3.2.13</ecNumber>
    </recommendedName>
    <alternativeName>
        <fullName evidence="12">Meso-A2pm-adding enzyme</fullName>
    </alternativeName>
    <alternativeName>
        <fullName evidence="12">Meso-diaminopimelate-adding enzyme</fullName>
    </alternativeName>
    <alternativeName>
        <fullName evidence="12">UDP-MurNAc-L-Ala-D-Glu:meso-diaminopimelate ligase</fullName>
    </alternativeName>
    <alternativeName>
        <fullName evidence="12">UDP-MurNAc-tripeptide synthetase</fullName>
    </alternativeName>
    <alternativeName>
        <fullName evidence="12">UDP-N-acetylmuramyl-tripeptide synthetase</fullName>
    </alternativeName>
</protein>
<feature type="binding site" evidence="12">
    <location>
        <begin position="107"/>
        <end position="113"/>
    </location>
    <ligand>
        <name>ATP</name>
        <dbReference type="ChEBI" id="CHEBI:30616"/>
    </ligand>
</feature>
<feature type="binding site" evidence="12">
    <location>
        <position position="374"/>
    </location>
    <ligand>
        <name>meso-2,6-diaminopimelate</name>
        <dbReference type="ChEBI" id="CHEBI:57791"/>
    </ligand>
</feature>
<keyword evidence="7 12" id="KW-0067">ATP-binding</keyword>
<dbReference type="GO" id="GO:0000287">
    <property type="term" value="F:magnesium ion binding"/>
    <property type="evidence" value="ECO:0007669"/>
    <property type="project" value="UniProtKB-UniRule"/>
</dbReference>
<proteinExistence type="inferred from homology"/>
<dbReference type="EC" id="6.3.2.13" evidence="12"/>
<dbReference type="UniPathway" id="UPA00219"/>
<feature type="binding site" evidence="12">
    <location>
        <position position="450"/>
    </location>
    <ligand>
        <name>meso-2,6-diaminopimelate</name>
        <dbReference type="ChEBI" id="CHEBI:57791"/>
    </ligand>
</feature>
<feature type="domain" description="Mur ligase central" evidence="16">
    <location>
        <begin position="105"/>
        <end position="302"/>
    </location>
</feature>
<keyword evidence="11 12" id="KW-0961">Cell wall biogenesis/degradation</keyword>
<organism evidence="17 18">
    <name type="scientific">Butyricicoccus pullicaecorum</name>
    <dbReference type="NCBI Taxonomy" id="501571"/>
    <lineage>
        <taxon>Bacteria</taxon>
        <taxon>Bacillati</taxon>
        <taxon>Bacillota</taxon>
        <taxon>Clostridia</taxon>
        <taxon>Eubacteriales</taxon>
        <taxon>Butyricicoccaceae</taxon>
        <taxon>Butyricicoccus</taxon>
    </lineage>
</organism>
<name>A0A1Y4L3T0_9FIRM</name>
<comment type="caution">
    <text evidence="12">Lacks conserved residue(s) required for the propagation of feature annotation.</text>
</comment>
<evidence type="ECO:0000256" key="4">
    <source>
        <dbReference type="ARBA" id="ARBA00022598"/>
    </source>
</evidence>
<dbReference type="InterPro" id="IPR036615">
    <property type="entry name" value="Mur_ligase_C_dom_sf"/>
</dbReference>
<evidence type="ECO:0000256" key="1">
    <source>
        <dbReference type="ARBA" id="ARBA00004752"/>
    </source>
</evidence>
<evidence type="ECO:0000313" key="17">
    <source>
        <dbReference type="EMBL" id="OUP51435.1"/>
    </source>
</evidence>
<comment type="pathway">
    <text evidence="1 12 13">Cell wall biogenesis; peptidoglycan biosynthesis.</text>
</comment>
<comment type="catalytic activity">
    <reaction evidence="12">
        <text>UDP-N-acetyl-alpha-D-muramoyl-L-alanyl-D-glutamate + meso-2,6-diaminopimelate + ATP = UDP-N-acetyl-alpha-D-muramoyl-L-alanyl-gamma-D-glutamyl-meso-2,6-diaminopimelate + ADP + phosphate + H(+)</text>
        <dbReference type="Rhea" id="RHEA:23676"/>
        <dbReference type="ChEBI" id="CHEBI:15378"/>
        <dbReference type="ChEBI" id="CHEBI:30616"/>
        <dbReference type="ChEBI" id="CHEBI:43474"/>
        <dbReference type="ChEBI" id="CHEBI:57791"/>
        <dbReference type="ChEBI" id="CHEBI:83900"/>
        <dbReference type="ChEBI" id="CHEBI:83905"/>
        <dbReference type="ChEBI" id="CHEBI:456216"/>
        <dbReference type="EC" id="6.3.2.13"/>
    </reaction>
</comment>
<evidence type="ECO:0000259" key="15">
    <source>
        <dbReference type="Pfam" id="PF02875"/>
    </source>
</evidence>
<dbReference type="HAMAP" id="MF_00208">
    <property type="entry name" value="MurE"/>
    <property type="match status" value="1"/>
</dbReference>
<comment type="function">
    <text evidence="12">Catalyzes the addition of meso-diaminopimelic acid to the nucleotide precursor UDP-N-acetylmuramoyl-L-alanyl-D-glutamate (UMAG) in the biosynthesis of bacterial cell-wall peptidoglycan.</text>
</comment>
<comment type="PTM">
    <text evidence="12">Carboxylation is probably crucial for Mg(2+) binding and, consequently, for the gamma-phosphate positioning of ATP.</text>
</comment>
<dbReference type="NCBIfam" id="NF001124">
    <property type="entry name" value="PRK00139.1-2"/>
    <property type="match status" value="1"/>
</dbReference>
<feature type="short sequence motif" description="Meso-diaminopimelate recognition motif" evidence="12">
    <location>
        <begin position="398"/>
        <end position="401"/>
    </location>
</feature>
<dbReference type="InterPro" id="IPR000713">
    <property type="entry name" value="Mur_ligase_N"/>
</dbReference>
<feature type="binding site" evidence="12">
    <location>
        <begin position="398"/>
        <end position="401"/>
    </location>
    <ligand>
        <name>meso-2,6-diaminopimelate</name>
        <dbReference type="ChEBI" id="CHEBI:57791"/>
    </ligand>
</feature>
<evidence type="ECO:0000256" key="2">
    <source>
        <dbReference type="ARBA" id="ARBA00005898"/>
    </source>
</evidence>
<dbReference type="Pfam" id="PF02875">
    <property type="entry name" value="Mur_ligase_C"/>
    <property type="match status" value="1"/>
</dbReference>
<comment type="similarity">
    <text evidence="2 12">Belongs to the MurCDEF family. MurE subfamily.</text>
</comment>
<dbReference type="Proteomes" id="UP000195897">
    <property type="component" value="Unassembled WGS sequence"/>
</dbReference>
<dbReference type="RefSeq" id="WP_087374461.1">
    <property type="nucleotide sequence ID" value="NZ_NFKK01000022.1"/>
</dbReference>
<dbReference type="EMBL" id="NFKK01000022">
    <property type="protein sequence ID" value="OUP51435.1"/>
    <property type="molecule type" value="Genomic_DNA"/>
</dbReference>
<dbReference type="SUPFAM" id="SSF53244">
    <property type="entry name" value="MurD-like peptide ligases, peptide-binding domain"/>
    <property type="match status" value="1"/>
</dbReference>
<evidence type="ECO:0000256" key="10">
    <source>
        <dbReference type="ARBA" id="ARBA00023306"/>
    </source>
</evidence>
<dbReference type="InterPro" id="IPR036565">
    <property type="entry name" value="Mur-like_cat_sf"/>
</dbReference>
<keyword evidence="6 12" id="KW-0547">Nucleotide-binding</keyword>
<feature type="binding site" evidence="12">
    <location>
        <position position="184"/>
    </location>
    <ligand>
        <name>UDP-N-acetyl-alpha-D-muramoyl-L-alanyl-D-glutamate</name>
        <dbReference type="ChEBI" id="CHEBI:83900"/>
    </ligand>
</feature>
<dbReference type="AlphaFoldDB" id="A0A1Y4L3T0"/>
<feature type="domain" description="Mur ligase C-terminal" evidence="15">
    <location>
        <begin position="325"/>
        <end position="452"/>
    </location>
</feature>
<dbReference type="SUPFAM" id="SSF53623">
    <property type="entry name" value="MurD-like peptide ligases, catalytic domain"/>
    <property type="match status" value="1"/>
</dbReference>
<evidence type="ECO:0000313" key="18">
    <source>
        <dbReference type="Proteomes" id="UP000195897"/>
    </source>
</evidence>
<dbReference type="SUPFAM" id="SSF63418">
    <property type="entry name" value="MurE/MurF N-terminal domain"/>
    <property type="match status" value="1"/>
</dbReference>
<evidence type="ECO:0000259" key="16">
    <source>
        <dbReference type="Pfam" id="PF08245"/>
    </source>
</evidence>
<dbReference type="Gene3D" id="3.40.1390.10">
    <property type="entry name" value="MurE/MurF, N-terminal domain"/>
    <property type="match status" value="1"/>
</dbReference>
<dbReference type="Gene3D" id="3.90.190.20">
    <property type="entry name" value="Mur ligase, C-terminal domain"/>
    <property type="match status" value="1"/>
</dbReference>
<dbReference type="PANTHER" id="PTHR23135">
    <property type="entry name" value="MUR LIGASE FAMILY MEMBER"/>
    <property type="match status" value="1"/>
</dbReference>
<evidence type="ECO:0000256" key="13">
    <source>
        <dbReference type="RuleBase" id="RU004135"/>
    </source>
</evidence>
<dbReference type="InterPro" id="IPR035911">
    <property type="entry name" value="MurE/MurF_N"/>
</dbReference>
<feature type="binding site" evidence="12">
    <location>
        <position position="176"/>
    </location>
    <ligand>
        <name>UDP-N-acetyl-alpha-D-muramoyl-L-alanyl-D-glutamate</name>
        <dbReference type="ChEBI" id="CHEBI:83900"/>
    </ligand>
</feature>
<feature type="domain" description="Mur ligase N-terminal catalytic" evidence="14">
    <location>
        <begin position="23"/>
        <end position="70"/>
    </location>
</feature>
<keyword evidence="9 12" id="KW-0573">Peptidoglycan synthesis</keyword>
<dbReference type="GO" id="GO:0005524">
    <property type="term" value="F:ATP binding"/>
    <property type="evidence" value="ECO:0007669"/>
    <property type="project" value="UniProtKB-UniRule"/>
</dbReference>
<keyword evidence="3 12" id="KW-0963">Cytoplasm</keyword>
<comment type="subcellular location">
    <subcellularLocation>
        <location evidence="12 13">Cytoplasm</location>
    </subcellularLocation>
</comment>
<feature type="binding site" evidence="12">
    <location>
        <begin position="149"/>
        <end position="150"/>
    </location>
    <ligand>
        <name>UDP-N-acetyl-alpha-D-muramoyl-L-alanyl-D-glutamate</name>
        <dbReference type="ChEBI" id="CHEBI:83900"/>
    </ligand>
</feature>
<feature type="modified residue" description="N6-carboxylysine" evidence="12">
    <location>
        <position position="216"/>
    </location>
</feature>
<dbReference type="InterPro" id="IPR005761">
    <property type="entry name" value="UDP-N-AcMur-Glu-dNH2Pim_ligase"/>
</dbReference>
<evidence type="ECO:0000256" key="8">
    <source>
        <dbReference type="ARBA" id="ARBA00022960"/>
    </source>
</evidence>
<evidence type="ECO:0000256" key="9">
    <source>
        <dbReference type="ARBA" id="ARBA00022984"/>
    </source>
</evidence>
<evidence type="ECO:0000256" key="7">
    <source>
        <dbReference type="ARBA" id="ARBA00022840"/>
    </source>
</evidence>
<keyword evidence="4 12" id="KW-0436">Ligase</keyword>
<dbReference type="GO" id="GO:0008765">
    <property type="term" value="F:UDP-N-acetylmuramoylalanyl-D-glutamate-2,6-diaminopimelate ligase activity"/>
    <property type="evidence" value="ECO:0007669"/>
    <property type="project" value="UniProtKB-UniRule"/>
</dbReference>
<dbReference type="GO" id="GO:0071555">
    <property type="term" value="P:cell wall organization"/>
    <property type="evidence" value="ECO:0007669"/>
    <property type="project" value="UniProtKB-KW"/>
</dbReference>
<dbReference type="PANTHER" id="PTHR23135:SF4">
    <property type="entry name" value="UDP-N-ACETYLMURAMOYL-L-ALANYL-D-GLUTAMATE--2,6-DIAMINOPIMELATE LIGASE MURE HOMOLOG, CHLOROPLASTIC"/>
    <property type="match status" value="1"/>
</dbReference>
<feature type="binding site" evidence="12">
    <location>
        <position position="30"/>
    </location>
    <ligand>
        <name>UDP-N-acetyl-alpha-D-muramoyl-L-alanyl-D-glutamate</name>
        <dbReference type="ChEBI" id="CHEBI:83900"/>
    </ligand>
</feature>
<dbReference type="InterPro" id="IPR004101">
    <property type="entry name" value="Mur_ligase_C"/>
</dbReference>